<sequence length="179" mass="19476">MLSRHKAILGLSLLFLLVLSIYPAFLFARDCYAPSLFPRFYIALAGGVIVATLFAILDFPKSDASSKRKIDPVGQFVCFALCGAFTTWTWATAIPRFTADRVITAQAAFEKVRGAKSCHTAVQFVDPGGAGTIKTCASLWSLPSLPDRGTISVTEKVSALGVYLVRIELIAPRFPTERQ</sequence>
<dbReference type="OrthoDB" id="9895169at2"/>
<evidence type="ECO:0000256" key="1">
    <source>
        <dbReference type="SAM" id="Phobius"/>
    </source>
</evidence>
<dbReference type="EMBL" id="PKQE01000005">
    <property type="protein sequence ID" value="PLC40652.1"/>
    <property type="molecule type" value="Genomic_DNA"/>
</dbReference>
<organism evidence="2 3">
    <name type="scientific">Ralstonia pickettii</name>
    <name type="common">Burkholderia pickettii</name>
    <dbReference type="NCBI Taxonomy" id="329"/>
    <lineage>
        <taxon>Bacteria</taxon>
        <taxon>Pseudomonadati</taxon>
        <taxon>Pseudomonadota</taxon>
        <taxon>Betaproteobacteria</taxon>
        <taxon>Burkholderiales</taxon>
        <taxon>Burkholderiaceae</taxon>
        <taxon>Ralstonia</taxon>
    </lineage>
</organism>
<comment type="caution">
    <text evidence="2">The sequence shown here is derived from an EMBL/GenBank/DDBJ whole genome shotgun (WGS) entry which is preliminary data.</text>
</comment>
<evidence type="ECO:0000313" key="2">
    <source>
        <dbReference type="EMBL" id="PLC40652.1"/>
    </source>
</evidence>
<accession>A0A2N4TLS7</accession>
<evidence type="ECO:0008006" key="4">
    <source>
        <dbReference type="Google" id="ProtNLM"/>
    </source>
</evidence>
<dbReference type="Proteomes" id="UP000234456">
    <property type="component" value="Unassembled WGS sequence"/>
</dbReference>
<dbReference type="AlphaFoldDB" id="A0A2N4TLS7"/>
<reference evidence="2 3" key="1">
    <citation type="submission" date="2017-12" db="EMBL/GenBank/DDBJ databases">
        <title>Draft genome sequence of Ralstonia pickettii 52.</title>
        <authorList>
            <person name="Zheng B."/>
        </authorList>
    </citation>
    <scope>NUCLEOTIDE SEQUENCE [LARGE SCALE GENOMIC DNA]</scope>
    <source>
        <strain evidence="2 3">52</strain>
    </source>
</reference>
<gene>
    <name evidence="2" type="ORF">C0Q88_19540</name>
</gene>
<keyword evidence="1" id="KW-0472">Membrane</keyword>
<feature type="transmembrane region" description="Helical" evidence="1">
    <location>
        <begin position="72"/>
        <end position="91"/>
    </location>
</feature>
<name>A0A2N4TLS7_RALPI</name>
<dbReference type="RefSeq" id="WP_102066958.1">
    <property type="nucleotide sequence ID" value="NZ_PKQE01000005.1"/>
</dbReference>
<keyword evidence="1" id="KW-1133">Transmembrane helix</keyword>
<evidence type="ECO:0000313" key="3">
    <source>
        <dbReference type="Proteomes" id="UP000234456"/>
    </source>
</evidence>
<keyword evidence="1" id="KW-0812">Transmembrane</keyword>
<proteinExistence type="predicted"/>
<protein>
    <recommendedName>
        <fullName evidence="4">Transmembrane protein</fullName>
    </recommendedName>
</protein>
<feature type="transmembrane region" description="Helical" evidence="1">
    <location>
        <begin position="38"/>
        <end position="60"/>
    </location>
</feature>